<dbReference type="OrthoDB" id="671595at2759"/>
<dbReference type="Ensembl" id="ENSSRHT00000082516.1">
    <property type="protein sequence ID" value="ENSSRHP00000080338.1"/>
    <property type="gene ID" value="ENSSRHG00000039823.1"/>
</dbReference>
<dbReference type="FunFam" id="2.30.39.10:FF:000014">
    <property type="entry name" value="Serpin family B member 9"/>
    <property type="match status" value="1"/>
</dbReference>
<dbReference type="CDD" id="cd19956">
    <property type="entry name" value="serpinB"/>
    <property type="match status" value="1"/>
</dbReference>
<evidence type="ECO:0000256" key="7">
    <source>
        <dbReference type="ARBA" id="ARBA00038828"/>
    </source>
</evidence>
<dbReference type="Gene3D" id="2.30.39.10">
    <property type="entry name" value="Alpha-1-antitrypsin, domain 1"/>
    <property type="match status" value="1"/>
</dbReference>
<evidence type="ECO:0000256" key="8">
    <source>
        <dbReference type="ARBA" id="ARBA00039202"/>
    </source>
</evidence>
<comment type="subcellular location">
    <subcellularLocation>
        <location evidence="1">Cytoplasm</location>
    </subcellularLocation>
</comment>
<reference evidence="11" key="1">
    <citation type="submission" date="2025-08" db="UniProtKB">
        <authorList>
            <consortium name="Ensembl"/>
        </authorList>
    </citation>
    <scope>IDENTIFICATION</scope>
</reference>
<dbReference type="InterPro" id="IPR042178">
    <property type="entry name" value="Serpin_sf_1"/>
</dbReference>
<dbReference type="SMART" id="SM00093">
    <property type="entry name" value="SERPIN"/>
    <property type="match status" value="1"/>
</dbReference>
<dbReference type="Proteomes" id="UP000472270">
    <property type="component" value="Unassembled WGS sequence"/>
</dbReference>
<feature type="domain" description="Serpin" evidence="10">
    <location>
        <begin position="13"/>
        <end position="438"/>
    </location>
</feature>
<evidence type="ECO:0000256" key="1">
    <source>
        <dbReference type="ARBA" id="ARBA00004496"/>
    </source>
</evidence>
<evidence type="ECO:0000313" key="11">
    <source>
        <dbReference type="Ensembl" id="ENSSRHP00000080338.1"/>
    </source>
</evidence>
<dbReference type="InterPro" id="IPR036186">
    <property type="entry name" value="Serpin_sf"/>
</dbReference>
<evidence type="ECO:0000256" key="5">
    <source>
        <dbReference type="ARBA" id="ARBA00022900"/>
    </source>
</evidence>
<evidence type="ECO:0000256" key="9">
    <source>
        <dbReference type="SAM" id="MobiDB-lite"/>
    </source>
</evidence>
<accession>A0A673LWH2</accession>
<evidence type="ECO:0000256" key="6">
    <source>
        <dbReference type="ARBA" id="ARBA00022990"/>
    </source>
</evidence>
<keyword evidence="4" id="KW-0646">Protease inhibitor</keyword>
<evidence type="ECO:0000256" key="4">
    <source>
        <dbReference type="ARBA" id="ARBA00022690"/>
    </source>
</evidence>
<dbReference type="GO" id="GO:0004867">
    <property type="term" value="F:serine-type endopeptidase inhibitor activity"/>
    <property type="evidence" value="ECO:0007669"/>
    <property type="project" value="UniProtKB-KW"/>
</dbReference>
<name>A0A673LWH2_9TELE</name>
<evidence type="ECO:0000259" key="10">
    <source>
        <dbReference type="SMART" id="SM00093"/>
    </source>
</evidence>
<dbReference type="PANTHER" id="PTHR11461">
    <property type="entry name" value="SERINE PROTEASE INHIBITOR, SERPIN"/>
    <property type="match status" value="1"/>
</dbReference>
<reference evidence="11" key="2">
    <citation type="submission" date="2025-09" db="UniProtKB">
        <authorList>
            <consortium name="Ensembl"/>
        </authorList>
    </citation>
    <scope>IDENTIFICATION</scope>
</reference>
<keyword evidence="5" id="KW-0722">Serine protease inhibitor</keyword>
<dbReference type="InterPro" id="IPR042185">
    <property type="entry name" value="Serpin_sf_2"/>
</dbReference>
<dbReference type="Pfam" id="PF00079">
    <property type="entry name" value="Serpin"/>
    <property type="match status" value="1"/>
</dbReference>
<dbReference type="KEGG" id="srx:107707650"/>
<dbReference type="RefSeq" id="XP_016367215.1">
    <property type="nucleotide sequence ID" value="XM_016511729.1"/>
</dbReference>
<keyword evidence="6" id="KW-0007">Acetylation</keyword>
<keyword evidence="12" id="KW-1185">Reference proteome</keyword>
<dbReference type="InterPro" id="IPR023796">
    <property type="entry name" value="Serpin_dom"/>
</dbReference>
<dbReference type="PANTHER" id="PTHR11461:SF204">
    <property type="entry name" value="SERPIN B6"/>
    <property type="match status" value="1"/>
</dbReference>
<protein>
    <recommendedName>
        <fullName evidence="8">Serpin B6</fullName>
    </recommendedName>
</protein>
<keyword evidence="3" id="KW-0963">Cytoplasm</keyword>
<gene>
    <name evidence="11" type="primary">LOC107707650</name>
</gene>
<evidence type="ECO:0000256" key="3">
    <source>
        <dbReference type="ARBA" id="ARBA00022490"/>
    </source>
</evidence>
<organism evidence="11 12">
    <name type="scientific">Sinocyclocheilus rhinocerous</name>
    <dbReference type="NCBI Taxonomy" id="307959"/>
    <lineage>
        <taxon>Eukaryota</taxon>
        <taxon>Metazoa</taxon>
        <taxon>Chordata</taxon>
        <taxon>Craniata</taxon>
        <taxon>Vertebrata</taxon>
        <taxon>Euteleostomi</taxon>
        <taxon>Actinopterygii</taxon>
        <taxon>Neopterygii</taxon>
        <taxon>Teleostei</taxon>
        <taxon>Ostariophysi</taxon>
        <taxon>Cypriniformes</taxon>
        <taxon>Cyprinidae</taxon>
        <taxon>Cyprininae</taxon>
        <taxon>Sinocyclocheilus</taxon>
    </lineage>
</organism>
<dbReference type="GO" id="GO:0005615">
    <property type="term" value="C:extracellular space"/>
    <property type="evidence" value="ECO:0007669"/>
    <property type="project" value="InterPro"/>
</dbReference>
<dbReference type="InterPro" id="IPR000215">
    <property type="entry name" value="Serpin_fam"/>
</dbReference>
<dbReference type="PROSITE" id="PS00284">
    <property type="entry name" value="SERPIN"/>
    <property type="match status" value="1"/>
</dbReference>
<dbReference type="SUPFAM" id="SSF56574">
    <property type="entry name" value="Serpins"/>
    <property type="match status" value="1"/>
</dbReference>
<dbReference type="GeneID" id="107707650"/>
<proteinExistence type="inferred from homology"/>
<dbReference type="Gene3D" id="3.30.497.10">
    <property type="entry name" value="Antithrombin, subunit I, domain 2"/>
    <property type="match status" value="2"/>
</dbReference>
<dbReference type="GO" id="GO:0005737">
    <property type="term" value="C:cytoplasm"/>
    <property type="evidence" value="ECO:0007669"/>
    <property type="project" value="UniProtKB-SubCell"/>
</dbReference>
<evidence type="ECO:0000256" key="2">
    <source>
        <dbReference type="ARBA" id="ARBA00006426"/>
    </source>
</evidence>
<comment type="similarity">
    <text evidence="2">Belongs to the serpin family. Ov-serpin subfamily.</text>
</comment>
<evidence type="ECO:0000313" key="12">
    <source>
        <dbReference type="Proteomes" id="UP000472270"/>
    </source>
</evidence>
<comment type="subunit">
    <text evidence="7">Forms a complex with the monomeric form of beta-tryptase.</text>
</comment>
<sequence length="438" mass="49380">MEPLSAANTQFSLKLFKKISEGNTSGNVFYSPISISSALAMVSLGAKGNTAAQMFKVLGFNNPAEPNAVTPAPHQQAQKPQMPCGVKGQHEPSMTQQTQKFEIPAELKKFPTQAVQTEDQIHSSFNKLMSELKKPGAPYVLSLANRLYGEQSYQFVEKFLNDAKRYYEAGLEKVDFKKNSEAARVDINKWVEKNTQEKIKDLLPQGSIDSMTRLVLVNAIYFKGTWEEKFPKDATRDGQFKLNKGRFLTQTKPVKMMNQESKFPLAFIPEMNSQVLELPYVGKNLSMLIILPNKIQDETTGLQKLEKALTCEKLMEWTKPSMMRQQEVQISLPRFKMEETYDMKSLLISMGMEDVFDGQKVNLSGMSPNNNLVVTKVIHKAFVEVNEEGTEAAAATGIVAMEMCLKIPPVFNADHPFLFFIRHNPTKSILFYGRFCSP</sequence>
<feature type="region of interest" description="Disordered" evidence="9">
    <location>
        <begin position="68"/>
        <end position="91"/>
    </location>
</feature>
<dbReference type="InterPro" id="IPR023795">
    <property type="entry name" value="Serpin_CS"/>
</dbReference>
<dbReference type="AlphaFoldDB" id="A0A673LWH2"/>